<feature type="domain" description="Formimidoylglutamate deiminase N-terminal" evidence="6">
    <location>
        <begin position="2"/>
        <end position="33"/>
    </location>
</feature>
<dbReference type="Pfam" id="PF22429">
    <property type="entry name" value="HutF_N"/>
    <property type="match status" value="1"/>
</dbReference>
<evidence type="ECO:0000256" key="4">
    <source>
        <dbReference type="ARBA" id="ARBA00022833"/>
    </source>
</evidence>
<dbReference type="NCBIfam" id="NF006681">
    <property type="entry name" value="PRK09229.1-2"/>
    <property type="match status" value="1"/>
</dbReference>
<dbReference type="AlphaFoldDB" id="A0A916YBK6"/>
<dbReference type="InterPro" id="IPR032466">
    <property type="entry name" value="Metal_Hydrolase"/>
</dbReference>
<dbReference type="GO" id="GO:0019239">
    <property type="term" value="F:deaminase activity"/>
    <property type="evidence" value="ECO:0007669"/>
    <property type="project" value="TreeGrafter"/>
</dbReference>
<feature type="domain" description="Amidohydrolase-related" evidence="5">
    <location>
        <begin position="44"/>
        <end position="423"/>
    </location>
</feature>
<keyword evidence="4" id="KW-0862">Zinc</keyword>
<evidence type="ECO:0000313" key="7">
    <source>
        <dbReference type="EMBL" id="GGD38160.1"/>
    </source>
</evidence>
<dbReference type="GO" id="GO:0005829">
    <property type="term" value="C:cytosol"/>
    <property type="evidence" value="ECO:0007669"/>
    <property type="project" value="TreeGrafter"/>
</dbReference>
<comment type="caution">
    <text evidence="7">The sequence shown here is derived from an EMBL/GenBank/DDBJ whole genome shotgun (WGS) entry which is preliminary data.</text>
</comment>
<comment type="cofactor">
    <cofactor evidence="1">
        <name>Zn(2+)</name>
        <dbReference type="ChEBI" id="CHEBI:29105"/>
    </cofactor>
</comment>
<evidence type="ECO:0000259" key="5">
    <source>
        <dbReference type="Pfam" id="PF01979"/>
    </source>
</evidence>
<dbReference type="InterPro" id="IPR006680">
    <property type="entry name" value="Amidohydro-rel"/>
</dbReference>
<dbReference type="InterPro" id="IPR010252">
    <property type="entry name" value="HutF"/>
</dbReference>
<dbReference type="Proteomes" id="UP000598997">
    <property type="component" value="Unassembled WGS sequence"/>
</dbReference>
<dbReference type="InterPro" id="IPR011059">
    <property type="entry name" value="Metal-dep_hydrolase_composite"/>
</dbReference>
<organism evidence="7 8">
    <name type="scientific">Croceicoccus pelagius</name>
    <dbReference type="NCBI Taxonomy" id="1703341"/>
    <lineage>
        <taxon>Bacteria</taxon>
        <taxon>Pseudomonadati</taxon>
        <taxon>Pseudomonadota</taxon>
        <taxon>Alphaproteobacteria</taxon>
        <taxon>Sphingomonadales</taxon>
        <taxon>Erythrobacteraceae</taxon>
        <taxon>Croceicoccus</taxon>
    </lineage>
</organism>
<sequence>MHFAKALLPEGWRSQVSITLADGLIKTVEPDAQLPIGAEHYGVAIPGMPNLHSHAFQRAMAGLAEYRSSDGDDFWSWRDLMYRLAGTIDPDQLRKVAAMAQIEMLESGFTRVGEFHYLHHDVSGGRFGNLAEMSNAIFAAAWQTGIAVTHLPVFYAHGGFNGAPPTEAQARFVCDLDEFSHLLERCREGAADLPDAVVGLAPHSLRAVTPQELSALEELAGDGPIHIHIAEQVREVADCRAALGTTPVRWLLDNARVGSRWCLVHATHVDVGEVSDMAGSGAVVGLCPVTEANLGDGIFPAQAFMEAGGRFGIGSDSNVRIDMAEELRVLEYGQRLHLQARNIMTSKKFMSNGRSLLECALHGGWHALGLDGGIRPGASADLVALREDVLVCGAQRDDALIDHLIFSAGSRAIDSVWRRGRLVVSGGRHVMRDQVEGEYRAVLKALIA</sequence>
<dbReference type="InterPro" id="IPR051607">
    <property type="entry name" value="Metallo-dep_hydrolases"/>
</dbReference>
<evidence type="ECO:0000313" key="8">
    <source>
        <dbReference type="Proteomes" id="UP000598997"/>
    </source>
</evidence>
<dbReference type="SUPFAM" id="SSF51338">
    <property type="entry name" value="Composite domain of metallo-dependent hydrolases"/>
    <property type="match status" value="1"/>
</dbReference>
<evidence type="ECO:0000256" key="2">
    <source>
        <dbReference type="ARBA" id="ARBA00022723"/>
    </source>
</evidence>
<name>A0A916YBK6_9SPHN</name>
<evidence type="ECO:0000256" key="1">
    <source>
        <dbReference type="ARBA" id="ARBA00001947"/>
    </source>
</evidence>
<keyword evidence="2" id="KW-0479">Metal-binding</keyword>
<dbReference type="PANTHER" id="PTHR11271:SF48">
    <property type="entry name" value="AMIDOHYDROLASE-RELATED DOMAIN-CONTAINING PROTEIN"/>
    <property type="match status" value="1"/>
</dbReference>
<reference evidence="7 8" key="1">
    <citation type="journal article" date="2014" name="Int. J. Syst. Evol. Microbiol.">
        <title>Complete genome sequence of Corynebacterium casei LMG S-19264T (=DSM 44701T), isolated from a smear-ripened cheese.</title>
        <authorList>
            <consortium name="US DOE Joint Genome Institute (JGI-PGF)"/>
            <person name="Walter F."/>
            <person name="Albersmeier A."/>
            <person name="Kalinowski J."/>
            <person name="Ruckert C."/>
        </authorList>
    </citation>
    <scope>NUCLEOTIDE SEQUENCE [LARGE SCALE GENOMIC DNA]</scope>
    <source>
        <strain evidence="7 8">CGMCC 1.15358</strain>
    </source>
</reference>
<dbReference type="NCBIfam" id="TIGR02022">
    <property type="entry name" value="hutF"/>
    <property type="match status" value="1"/>
</dbReference>
<dbReference type="GO" id="GO:0046872">
    <property type="term" value="F:metal ion binding"/>
    <property type="evidence" value="ECO:0007669"/>
    <property type="project" value="UniProtKB-KW"/>
</dbReference>
<dbReference type="Pfam" id="PF01979">
    <property type="entry name" value="Amidohydro_1"/>
    <property type="match status" value="1"/>
</dbReference>
<dbReference type="EMBL" id="BMIO01000003">
    <property type="protein sequence ID" value="GGD38160.1"/>
    <property type="molecule type" value="Genomic_DNA"/>
</dbReference>
<dbReference type="Gene3D" id="3.20.20.140">
    <property type="entry name" value="Metal-dependent hydrolases"/>
    <property type="match status" value="1"/>
</dbReference>
<proteinExistence type="predicted"/>
<protein>
    <submittedName>
        <fullName evidence="7">N-formimino-L-glutamate deiminase</fullName>
    </submittedName>
</protein>
<dbReference type="InterPro" id="IPR055156">
    <property type="entry name" value="HutF-like_N"/>
</dbReference>
<accession>A0A916YBK6</accession>
<dbReference type="PANTHER" id="PTHR11271">
    <property type="entry name" value="GUANINE DEAMINASE"/>
    <property type="match status" value="1"/>
</dbReference>
<dbReference type="NCBIfam" id="NF006684">
    <property type="entry name" value="PRK09229.1-5"/>
    <property type="match status" value="1"/>
</dbReference>
<dbReference type="SUPFAM" id="SSF51556">
    <property type="entry name" value="Metallo-dependent hydrolases"/>
    <property type="match status" value="1"/>
</dbReference>
<dbReference type="Gene3D" id="2.30.40.10">
    <property type="entry name" value="Urease, subunit C, domain 1"/>
    <property type="match status" value="1"/>
</dbReference>
<evidence type="ECO:0000259" key="6">
    <source>
        <dbReference type="Pfam" id="PF22429"/>
    </source>
</evidence>
<keyword evidence="8" id="KW-1185">Reference proteome</keyword>
<evidence type="ECO:0000256" key="3">
    <source>
        <dbReference type="ARBA" id="ARBA00022801"/>
    </source>
</evidence>
<keyword evidence="3" id="KW-0378">Hydrolase</keyword>
<gene>
    <name evidence="7" type="primary">sdeB</name>
    <name evidence="7" type="ORF">GCM10010989_10340</name>
</gene>